<evidence type="ECO:0000313" key="2">
    <source>
        <dbReference type="Proteomes" id="UP000001055"/>
    </source>
</evidence>
<dbReference type="InParanoid" id="Q0UNK6"/>
<accession>Q0UNK6</accession>
<reference evidence="2" key="1">
    <citation type="journal article" date="2007" name="Plant Cell">
        <title>Dothideomycete-plant interactions illuminated by genome sequencing and EST analysis of the wheat pathogen Stagonospora nodorum.</title>
        <authorList>
            <person name="Hane J.K."/>
            <person name="Lowe R.G."/>
            <person name="Solomon P.S."/>
            <person name="Tan K.C."/>
            <person name="Schoch C.L."/>
            <person name="Spatafora J.W."/>
            <person name="Crous P.W."/>
            <person name="Kodira C."/>
            <person name="Birren B.W."/>
            <person name="Galagan J.E."/>
            <person name="Torriani S.F."/>
            <person name="McDonald B.A."/>
            <person name="Oliver R.P."/>
        </authorList>
    </citation>
    <scope>NUCLEOTIDE SEQUENCE [LARGE SCALE GENOMIC DNA]</scope>
    <source>
        <strain evidence="2">SN15 / ATCC MYA-4574 / FGSC 10173</strain>
    </source>
</reference>
<dbReference type="AlphaFoldDB" id="Q0UNK6"/>
<organism evidence="1 2">
    <name type="scientific">Phaeosphaeria nodorum (strain SN15 / ATCC MYA-4574 / FGSC 10173)</name>
    <name type="common">Glume blotch fungus</name>
    <name type="synonym">Parastagonospora nodorum</name>
    <dbReference type="NCBI Taxonomy" id="321614"/>
    <lineage>
        <taxon>Eukaryota</taxon>
        <taxon>Fungi</taxon>
        <taxon>Dikarya</taxon>
        <taxon>Ascomycota</taxon>
        <taxon>Pezizomycotina</taxon>
        <taxon>Dothideomycetes</taxon>
        <taxon>Pleosporomycetidae</taxon>
        <taxon>Pleosporales</taxon>
        <taxon>Pleosporineae</taxon>
        <taxon>Phaeosphaeriaceae</taxon>
        <taxon>Parastagonospora</taxon>
    </lineage>
</organism>
<protein>
    <submittedName>
        <fullName evidence="1">Uncharacterized protein</fullName>
    </submittedName>
</protein>
<sequence length="99" mass="11087">MTDELYSYVSSSTASFLIARWYTFSRHEQALIHGYRAKGKRYSLAPAAPLGFWGLAATAKRRRLAEVTGTVRPEAVELDYQSHVGWASIRGATLPALRR</sequence>
<gene>
    <name evidence="1" type="ORF">SNOG_06658</name>
</gene>
<proteinExistence type="predicted"/>
<dbReference type="KEGG" id="pno:SNOG_06658"/>
<dbReference type="EMBL" id="CH445333">
    <property type="protein sequence ID" value="EAT86489.1"/>
    <property type="molecule type" value="Genomic_DNA"/>
</dbReference>
<dbReference type="Proteomes" id="UP000001055">
    <property type="component" value="Unassembled WGS sequence"/>
</dbReference>
<dbReference type="GeneID" id="5973901"/>
<dbReference type="RefSeq" id="XP_001797022.1">
    <property type="nucleotide sequence ID" value="XM_001796970.1"/>
</dbReference>
<name>Q0UNK6_PHANO</name>
<evidence type="ECO:0000313" key="1">
    <source>
        <dbReference type="EMBL" id="EAT86489.1"/>
    </source>
</evidence>